<evidence type="ECO:0000259" key="1">
    <source>
        <dbReference type="Pfam" id="PF00534"/>
    </source>
</evidence>
<dbReference type="Proteomes" id="UP000019423">
    <property type="component" value="Chromosome"/>
</dbReference>
<reference evidence="2 3" key="1">
    <citation type="submission" date="2014-01" db="EMBL/GenBank/DDBJ databases">
        <title>Complete genome sequence of ionizing-radiation resistance bacterium Hymenobacter swuensis DY53.</title>
        <authorList>
            <person name="Jung J.-H."/>
            <person name="Jeong S.-W."/>
            <person name="Joe M.-H."/>
            <person name="Cho y.-j."/>
            <person name="Kim M.-K."/>
            <person name="Lim S.-Y."/>
        </authorList>
    </citation>
    <scope>NUCLEOTIDE SEQUENCE [LARGE SCALE GENOMIC DNA]</scope>
    <source>
        <strain evidence="2 3">DY53</strain>
    </source>
</reference>
<dbReference type="GO" id="GO:0003899">
    <property type="term" value="F:DNA-directed RNA polymerase activity"/>
    <property type="evidence" value="ECO:0007669"/>
    <property type="project" value="UniProtKB-EC"/>
</dbReference>
<dbReference type="HOGENOM" id="CLU_052026_1_0_10"/>
<dbReference type="eggNOG" id="COG0438">
    <property type="taxonomic scope" value="Bacteria"/>
</dbReference>
<dbReference type="Gene3D" id="3.40.50.2000">
    <property type="entry name" value="Glycogen Phosphorylase B"/>
    <property type="match status" value="2"/>
</dbReference>
<sequence length="437" mass="49130">MNVLISAYACNPVNGGEDGFGFNWTWQTARRGHRVWCITNPDGRAGIEPFMAEHGHELSPNQLQFLFVAVPAWVQFLHRWQFGVYLHYMVWQYLAWKEARRLSQTVEFDYVHHATYGSLQMGSWMWRLGKPLIFGPVGGAQRAPEAFRAFIPDWFKSETMRNAIGWLLMTFDPNVRQTLRHATVVLATNSETADLARRLGARRVELFLDSGLPESFFPAVFPEREVSPTLRLLWLGRLFPRKALQLALDALSRVDRRIPFHLTIIGAGPLGPQIPGWIARYGLEGRVTWRGAVSWPEVRTAFLTHDAFLFGSLRDSFASQFLEAMATGLPIITLDHQGAHDFIPAAAGLKVPVTTPVVTAHALARAVEYFYHHPLERRAAGQAGYEFALTQTWTARAARLQSLVIPLLQQSAAHRMAAPLEDEDENATAGSPQLARA</sequence>
<dbReference type="RefSeq" id="WP_052346481.1">
    <property type="nucleotide sequence ID" value="NZ_CP007145.1"/>
</dbReference>
<dbReference type="InterPro" id="IPR050194">
    <property type="entry name" value="Glycosyltransferase_grp1"/>
</dbReference>
<dbReference type="CDD" id="cd03801">
    <property type="entry name" value="GT4_PimA-like"/>
    <property type="match status" value="1"/>
</dbReference>
<dbReference type="AlphaFoldDB" id="W8F9I9"/>
<dbReference type="Pfam" id="PF00534">
    <property type="entry name" value="Glycos_transf_1"/>
    <property type="match status" value="1"/>
</dbReference>
<dbReference type="InterPro" id="IPR001296">
    <property type="entry name" value="Glyco_trans_1"/>
</dbReference>
<dbReference type="STRING" id="1227739.Hsw_2780"/>
<dbReference type="KEGG" id="hsw:Hsw_2780"/>
<evidence type="ECO:0000313" key="3">
    <source>
        <dbReference type="Proteomes" id="UP000019423"/>
    </source>
</evidence>
<keyword evidence="2" id="KW-0808">Transferase</keyword>
<protein>
    <submittedName>
        <fullName evidence="2">Glycoside transferase family protein</fullName>
        <ecNumber evidence="2">2.7.7.6</ecNumber>
    </submittedName>
</protein>
<accession>W8F9I9</accession>
<organism evidence="2 3">
    <name type="scientific">Hymenobacter swuensis DY53</name>
    <dbReference type="NCBI Taxonomy" id="1227739"/>
    <lineage>
        <taxon>Bacteria</taxon>
        <taxon>Pseudomonadati</taxon>
        <taxon>Bacteroidota</taxon>
        <taxon>Cytophagia</taxon>
        <taxon>Cytophagales</taxon>
        <taxon>Hymenobacteraceae</taxon>
        <taxon>Hymenobacter</taxon>
    </lineage>
</organism>
<proteinExistence type="predicted"/>
<dbReference type="PATRIC" id="fig|1227739.3.peg.2964"/>
<dbReference type="PANTHER" id="PTHR45947:SF3">
    <property type="entry name" value="SULFOQUINOVOSYL TRANSFERASE SQD2"/>
    <property type="match status" value="1"/>
</dbReference>
<dbReference type="OrthoDB" id="596635at2"/>
<evidence type="ECO:0000313" key="2">
    <source>
        <dbReference type="EMBL" id="AHJ98375.1"/>
    </source>
</evidence>
<dbReference type="GO" id="GO:0016757">
    <property type="term" value="F:glycosyltransferase activity"/>
    <property type="evidence" value="ECO:0007669"/>
    <property type="project" value="InterPro"/>
</dbReference>
<gene>
    <name evidence="2" type="ORF">Hsw_2780</name>
</gene>
<feature type="domain" description="Glycosyl transferase family 1" evidence="1">
    <location>
        <begin position="231"/>
        <end position="386"/>
    </location>
</feature>
<dbReference type="SUPFAM" id="SSF53756">
    <property type="entry name" value="UDP-Glycosyltransferase/glycogen phosphorylase"/>
    <property type="match status" value="1"/>
</dbReference>
<dbReference type="EMBL" id="CP007145">
    <property type="protein sequence ID" value="AHJ98375.1"/>
    <property type="molecule type" value="Genomic_DNA"/>
</dbReference>
<name>W8F9I9_9BACT</name>
<dbReference type="PANTHER" id="PTHR45947">
    <property type="entry name" value="SULFOQUINOVOSYL TRANSFERASE SQD2"/>
    <property type="match status" value="1"/>
</dbReference>
<keyword evidence="3" id="KW-1185">Reference proteome</keyword>
<keyword evidence="2" id="KW-0548">Nucleotidyltransferase</keyword>
<dbReference type="EC" id="2.7.7.6" evidence="2"/>